<sequence length="52" mass="6078">KKRQRFPPACSVCRHKKIKCNKQQPCESCTENGTENLCHYDELPWVSSVIKE</sequence>
<keyword evidence="6" id="KW-0539">Nucleus</keyword>
<dbReference type="GO" id="GO:0005634">
    <property type="term" value="C:nucleus"/>
    <property type="evidence" value="ECO:0007669"/>
    <property type="project" value="TreeGrafter"/>
</dbReference>
<evidence type="ECO:0000256" key="6">
    <source>
        <dbReference type="ARBA" id="ARBA00023242"/>
    </source>
</evidence>
<name>A0A1E3QKE8_9ASCO</name>
<protein>
    <recommendedName>
        <fullName evidence="7">Zn(2)-C6 fungal-type domain-containing protein</fullName>
    </recommendedName>
</protein>
<organism evidence="8 9">
    <name type="scientific">Babjeviella inositovora NRRL Y-12698</name>
    <dbReference type="NCBI Taxonomy" id="984486"/>
    <lineage>
        <taxon>Eukaryota</taxon>
        <taxon>Fungi</taxon>
        <taxon>Dikarya</taxon>
        <taxon>Ascomycota</taxon>
        <taxon>Saccharomycotina</taxon>
        <taxon>Pichiomycetes</taxon>
        <taxon>Serinales incertae sedis</taxon>
        <taxon>Babjeviella</taxon>
    </lineage>
</organism>
<dbReference type="OrthoDB" id="1747771at2759"/>
<dbReference type="PANTHER" id="PTHR31944">
    <property type="entry name" value="HEME-RESPONSIVE ZINC FINGER TRANSCRIPTION FACTOR HAP1"/>
    <property type="match status" value="1"/>
</dbReference>
<dbReference type="PANTHER" id="PTHR31944:SF131">
    <property type="entry name" value="HEME-RESPONSIVE ZINC FINGER TRANSCRIPTION FACTOR HAP1"/>
    <property type="match status" value="1"/>
</dbReference>
<dbReference type="EMBL" id="KV454436">
    <property type="protein sequence ID" value="ODQ78161.1"/>
    <property type="molecule type" value="Genomic_DNA"/>
</dbReference>
<evidence type="ECO:0000256" key="5">
    <source>
        <dbReference type="ARBA" id="ARBA00023163"/>
    </source>
</evidence>
<dbReference type="GO" id="GO:0000978">
    <property type="term" value="F:RNA polymerase II cis-regulatory region sequence-specific DNA binding"/>
    <property type="evidence" value="ECO:0007669"/>
    <property type="project" value="TreeGrafter"/>
</dbReference>
<evidence type="ECO:0000313" key="8">
    <source>
        <dbReference type="EMBL" id="ODQ78161.1"/>
    </source>
</evidence>
<evidence type="ECO:0000256" key="1">
    <source>
        <dbReference type="ARBA" id="ARBA00022723"/>
    </source>
</evidence>
<dbReference type="SUPFAM" id="SSF57701">
    <property type="entry name" value="Zn2/Cys6 DNA-binding domain"/>
    <property type="match status" value="1"/>
</dbReference>
<proteinExistence type="predicted"/>
<dbReference type="GeneID" id="30149170"/>
<keyword evidence="5" id="KW-0804">Transcription</keyword>
<dbReference type="PROSITE" id="PS00463">
    <property type="entry name" value="ZN2_CY6_FUNGAL_1"/>
    <property type="match status" value="1"/>
</dbReference>
<evidence type="ECO:0000259" key="7">
    <source>
        <dbReference type="PROSITE" id="PS50048"/>
    </source>
</evidence>
<dbReference type="GO" id="GO:0001228">
    <property type="term" value="F:DNA-binding transcription activator activity, RNA polymerase II-specific"/>
    <property type="evidence" value="ECO:0007669"/>
    <property type="project" value="TreeGrafter"/>
</dbReference>
<accession>A0A1E3QKE8</accession>
<keyword evidence="2" id="KW-0862">Zinc</keyword>
<dbReference type="Proteomes" id="UP000094336">
    <property type="component" value="Unassembled WGS sequence"/>
</dbReference>
<keyword evidence="9" id="KW-1185">Reference proteome</keyword>
<dbReference type="InterPro" id="IPR001138">
    <property type="entry name" value="Zn2Cys6_DnaBD"/>
</dbReference>
<reference evidence="9" key="1">
    <citation type="submission" date="2016-05" db="EMBL/GenBank/DDBJ databases">
        <title>Comparative genomics of biotechnologically important yeasts.</title>
        <authorList>
            <consortium name="DOE Joint Genome Institute"/>
            <person name="Riley R."/>
            <person name="Haridas S."/>
            <person name="Wolfe K.H."/>
            <person name="Lopes M.R."/>
            <person name="Hittinger C.T."/>
            <person name="Goker M."/>
            <person name="Salamov A."/>
            <person name="Wisecaver J."/>
            <person name="Long T.M."/>
            <person name="Aerts A.L."/>
            <person name="Barry K."/>
            <person name="Choi C."/>
            <person name="Clum A."/>
            <person name="Coughlan A.Y."/>
            <person name="Deshpande S."/>
            <person name="Douglass A.P."/>
            <person name="Hanson S.J."/>
            <person name="Klenk H.-P."/>
            <person name="Labutti K."/>
            <person name="Lapidus A."/>
            <person name="Lindquist E."/>
            <person name="Lipzen A."/>
            <person name="Meier-Kolthoff J.P."/>
            <person name="Ohm R.A."/>
            <person name="Otillar R.P."/>
            <person name="Pangilinan J."/>
            <person name="Peng Y."/>
            <person name="Rokas A."/>
            <person name="Rosa C.A."/>
            <person name="Scheuner C."/>
            <person name="Sibirny A.A."/>
            <person name="Slot J.C."/>
            <person name="Stielow J.B."/>
            <person name="Sun H."/>
            <person name="Kurtzman C.P."/>
            <person name="Blackwell M."/>
            <person name="Grigoriev I.V."/>
            <person name="Jeffries T.W."/>
        </authorList>
    </citation>
    <scope>NUCLEOTIDE SEQUENCE [LARGE SCALE GENOMIC DNA]</scope>
    <source>
        <strain evidence="9">NRRL Y-12698</strain>
    </source>
</reference>
<dbReference type="Gene3D" id="4.10.240.10">
    <property type="entry name" value="Zn(2)-C6 fungal-type DNA-binding domain"/>
    <property type="match status" value="1"/>
</dbReference>
<dbReference type="InterPro" id="IPR051430">
    <property type="entry name" value="Fungal_TF_Env_Response"/>
</dbReference>
<feature type="non-terminal residue" evidence="8">
    <location>
        <position position="52"/>
    </location>
</feature>
<evidence type="ECO:0000256" key="2">
    <source>
        <dbReference type="ARBA" id="ARBA00022833"/>
    </source>
</evidence>
<evidence type="ECO:0000313" key="9">
    <source>
        <dbReference type="Proteomes" id="UP000094336"/>
    </source>
</evidence>
<evidence type="ECO:0000256" key="4">
    <source>
        <dbReference type="ARBA" id="ARBA00023125"/>
    </source>
</evidence>
<dbReference type="AlphaFoldDB" id="A0A1E3QKE8"/>
<dbReference type="PROSITE" id="PS50048">
    <property type="entry name" value="ZN2_CY6_FUNGAL_2"/>
    <property type="match status" value="1"/>
</dbReference>
<keyword evidence="4" id="KW-0238">DNA-binding</keyword>
<dbReference type="Pfam" id="PF00172">
    <property type="entry name" value="Zn_clus"/>
    <property type="match status" value="1"/>
</dbReference>
<dbReference type="GO" id="GO:0008270">
    <property type="term" value="F:zinc ion binding"/>
    <property type="evidence" value="ECO:0007669"/>
    <property type="project" value="InterPro"/>
</dbReference>
<dbReference type="SMART" id="SM00066">
    <property type="entry name" value="GAL4"/>
    <property type="match status" value="1"/>
</dbReference>
<dbReference type="RefSeq" id="XP_018983489.1">
    <property type="nucleotide sequence ID" value="XM_019131317.1"/>
</dbReference>
<feature type="domain" description="Zn(2)-C6 fungal-type" evidence="7">
    <location>
        <begin position="9"/>
        <end position="40"/>
    </location>
</feature>
<dbReference type="InterPro" id="IPR036864">
    <property type="entry name" value="Zn2-C6_fun-type_DNA-bd_sf"/>
</dbReference>
<gene>
    <name evidence="8" type="ORF">BABINDRAFT_23792</name>
</gene>
<keyword evidence="1" id="KW-0479">Metal-binding</keyword>
<feature type="non-terminal residue" evidence="8">
    <location>
        <position position="1"/>
    </location>
</feature>
<keyword evidence="3" id="KW-0805">Transcription regulation</keyword>
<evidence type="ECO:0000256" key="3">
    <source>
        <dbReference type="ARBA" id="ARBA00023015"/>
    </source>
</evidence>